<dbReference type="SMART" id="SM00054">
    <property type="entry name" value="EFh"/>
    <property type="match status" value="4"/>
</dbReference>
<dbReference type="SUPFAM" id="SSF47473">
    <property type="entry name" value="EF-hand"/>
    <property type="match status" value="1"/>
</dbReference>
<evidence type="ECO:0000313" key="5">
    <source>
        <dbReference type="EnsemblMetazoa" id="CapteP91793"/>
    </source>
</evidence>
<dbReference type="OMA" id="MGKIRMP"/>
<reference evidence="6" key="1">
    <citation type="submission" date="2012-12" db="EMBL/GenBank/DDBJ databases">
        <authorList>
            <person name="Hellsten U."/>
            <person name="Grimwood J."/>
            <person name="Chapman J.A."/>
            <person name="Shapiro H."/>
            <person name="Aerts A."/>
            <person name="Otillar R.P."/>
            <person name="Terry A.Y."/>
            <person name="Boore J.L."/>
            <person name="Simakov O."/>
            <person name="Marletaz F."/>
            <person name="Cho S.-J."/>
            <person name="Edsinger-Gonzales E."/>
            <person name="Havlak P."/>
            <person name="Kuo D.-H."/>
            <person name="Larsson T."/>
            <person name="Lv J."/>
            <person name="Arendt D."/>
            <person name="Savage R."/>
            <person name="Osoegawa K."/>
            <person name="de Jong P."/>
            <person name="Lindberg D.R."/>
            <person name="Seaver E.C."/>
            <person name="Weisblat D.A."/>
            <person name="Putnam N.H."/>
            <person name="Grigoriev I.V."/>
            <person name="Rokhsar D.S."/>
        </authorList>
    </citation>
    <scope>NUCLEOTIDE SEQUENCE</scope>
    <source>
        <strain evidence="6">I ESC-2004</strain>
    </source>
</reference>
<dbReference type="EMBL" id="AMQN01009024">
    <property type="status" value="NOT_ANNOTATED_CDS"/>
    <property type="molecule type" value="Genomic_DNA"/>
</dbReference>
<feature type="domain" description="EF-hand" evidence="3">
    <location>
        <begin position="88"/>
        <end position="123"/>
    </location>
</feature>
<dbReference type="PROSITE" id="PS00018">
    <property type="entry name" value="EF_HAND_1"/>
    <property type="match status" value="3"/>
</dbReference>
<dbReference type="AlphaFoldDB" id="R7U6P0"/>
<dbReference type="PANTHER" id="PTHR23048:SF59">
    <property type="entry name" value="EF-HAND SUPERFAMILY PROTEIN"/>
    <property type="match status" value="1"/>
</dbReference>
<dbReference type="PANTHER" id="PTHR23048">
    <property type="entry name" value="MYOSIN LIGHT CHAIN 1, 3"/>
    <property type="match status" value="1"/>
</dbReference>
<evidence type="ECO:0000313" key="4">
    <source>
        <dbReference type="EMBL" id="ELU02025.1"/>
    </source>
</evidence>
<dbReference type="InterPro" id="IPR011992">
    <property type="entry name" value="EF-hand-dom_pair"/>
</dbReference>
<dbReference type="InterPro" id="IPR018247">
    <property type="entry name" value="EF_Hand_1_Ca_BS"/>
</dbReference>
<dbReference type="GO" id="GO:0005509">
    <property type="term" value="F:calcium ion binding"/>
    <property type="evidence" value="ECO:0007669"/>
    <property type="project" value="InterPro"/>
</dbReference>
<dbReference type="InterPro" id="IPR050230">
    <property type="entry name" value="CALM/Myosin/TropC-like"/>
</dbReference>
<proteinExistence type="predicted"/>
<keyword evidence="6" id="KW-1185">Reference proteome</keyword>
<dbReference type="EMBL" id="KB304447">
    <property type="protein sequence ID" value="ELU02025.1"/>
    <property type="molecule type" value="Genomic_DNA"/>
</dbReference>
<feature type="domain" description="EF-hand" evidence="3">
    <location>
        <begin position="47"/>
        <end position="82"/>
    </location>
</feature>
<dbReference type="InterPro" id="IPR002048">
    <property type="entry name" value="EF_hand_dom"/>
</dbReference>
<dbReference type="EnsemblMetazoa" id="CapteT91793">
    <property type="protein sequence ID" value="CapteP91793"/>
    <property type="gene ID" value="CapteG91793"/>
</dbReference>
<evidence type="ECO:0000256" key="1">
    <source>
        <dbReference type="ARBA" id="ARBA00022737"/>
    </source>
</evidence>
<protein>
    <recommendedName>
        <fullName evidence="3">EF-hand domain-containing protein</fullName>
    </recommendedName>
</protein>
<reference evidence="5" key="3">
    <citation type="submission" date="2015-06" db="UniProtKB">
        <authorList>
            <consortium name="EnsemblMetazoa"/>
        </authorList>
    </citation>
    <scope>IDENTIFICATION</scope>
</reference>
<dbReference type="Proteomes" id="UP000014760">
    <property type="component" value="Unassembled WGS sequence"/>
</dbReference>
<organism evidence="4">
    <name type="scientific">Capitella teleta</name>
    <name type="common">Polychaete worm</name>
    <dbReference type="NCBI Taxonomy" id="283909"/>
    <lineage>
        <taxon>Eukaryota</taxon>
        <taxon>Metazoa</taxon>
        <taxon>Spiralia</taxon>
        <taxon>Lophotrochozoa</taxon>
        <taxon>Annelida</taxon>
        <taxon>Polychaeta</taxon>
        <taxon>Sedentaria</taxon>
        <taxon>Scolecida</taxon>
        <taxon>Capitellidae</taxon>
        <taxon>Capitella</taxon>
    </lineage>
</organism>
<dbReference type="GO" id="GO:0016460">
    <property type="term" value="C:myosin II complex"/>
    <property type="evidence" value="ECO:0007669"/>
    <property type="project" value="TreeGrafter"/>
</dbReference>
<feature type="domain" description="EF-hand" evidence="3">
    <location>
        <begin position="11"/>
        <end position="46"/>
    </location>
</feature>
<dbReference type="PROSITE" id="PS50222">
    <property type="entry name" value="EF_HAND_2"/>
    <property type="match status" value="4"/>
</dbReference>
<evidence type="ECO:0000313" key="6">
    <source>
        <dbReference type="Proteomes" id="UP000014760"/>
    </source>
</evidence>
<dbReference type="STRING" id="283909.R7U6P0"/>
<dbReference type="OrthoDB" id="418595at2759"/>
<keyword evidence="2" id="KW-0106">Calcium</keyword>
<evidence type="ECO:0000256" key="2">
    <source>
        <dbReference type="ARBA" id="ARBA00022837"/>
    </source>
</evidence>
<dbReference type="Gene3D" id="1.10.238.10">
    <property type="entry name" value="EF-hand"/>
    <property type="match status" value="2"/>
</dbReference>
<evidence type="ECO:0000259" key="3">
    <source>
        <dbReference type="PROSITE" id="PS50222"/>
    </source>
</evidence>
<accession>R7U6P0</accession>
<dbReference type="CDD" id="cd00051">
    <property type="entry name" value="EFh"/>
    <property type="match status" value="1"/>
</dbReference>
<dbReference type="FunFam" id="1.10.238.10:FF:000001">
    <property type="entry name" value="Calmodulin 1"/>
    <property type="match status" value="1"/>
</dbReference>
<name>R7U6P0_CAPTE</name>
<sequence>MSAAATPMSPEQIRAYREHFEQFDLNGDGVISTRELSKVSQKLGYRLSNEQITEIMKANDLDCNGCLSFDEFLRAMPANTITIPEDEHRASQIQAIFKEFDKDDSGAVSMDEAKLMLEKIGIPAEEVESLVHMYDSNKDGELQYSEFVAFLLHS</sequence>
<dbReference type="HOGENOM" id="CLU_061288_20_3_1"/>
<dbReference type="Pfam" id="PF13499">
    <property type="entry name" value="EF-hand_7"/>
    <property type="match status" value="2"/>
</dbReference>
<keyword evidence="1" id="KW-0677">Repeat</keyword>
<gene>
    <name evidence="4" type="ORF">CAPTEDRAFT_91793</name>
</gene>
<reference evidence="4 6" key="2">
    <citation type="journal article" date="2013" name="Nature">
        <title>Insights into bilaterian evolution from three spiralian genomes.</title>
        <authorList>
            <person name="Simakov O."/>
            <person name="Marletaz F."/>
            <person name="Cho S.J."/>
            <person name="Edsinger-Gonzales E."/>
            <person name="Havlak P."/>
            <person name="Hellsten U."/>
            <person name="Kuo D.H."/>
            <person name="Larsson T."/>
            <person name="Lv J."/>
            <person name="Arendt D."/>
            <person name="Savage R."/>
            <person name="Osoegawa K."/>
            <person name="de Jong P."/>
            <person name="Grimwood J."/>
            <person name="Chapman J.A."/>
            <person name="Shapiro H."/>
            <person name="Aerts A."/>
            <person name="Otillar R.P."/>
            <person name="Terry A.Y."/>
            <person name="Boore J.L."/>
            <person name="Grigoriev I.V."/>
            <person name="Lindberg D.R."/>
            <person name="Seaver E.C."/>
            <person name="Weisblat D.A."/>
            <person name="Putnam N.H."/>
            <person name="Rokhsar D.S."/>
        </authorList>
    </citation>
    <scope>NUCLEOTIDE SEQUENCE</scope>
    <source>
        <strain evidence="4 6">I ESC-2004</strain>
    </source>
</reference>
<feature type="domain" description="EF-hand" evidence="3">
    <location>
        <begin position="125"/>
        <end position="154"/>
    </location>
</feature>